<sequence length="135" mass="15506">MSTIKISARGIDEINSVYKKIKKEYKAVDTIRLNQDTMDYELILAKNELDGYLKSICDKVIDNDELLEEESVFKDFGWKKFSAALAVERVSIPLRSLKTIWNDLSDEKKRACFDYLCEEKELTPVEGEGDEVLAS</sequence>
<evidence type="ECO:0000313" key="2">
    <source>
        <dbReference type="Proteomes" id="UP001610063"/>
    </source>
</evidence>
<organism evidence="1 2">
    <name type="scientific">Marinoscillum luteum</name>
    <dbReference type="NCBI Taxonomy" id="861051"/>
    <lineage>
        <taxon>Bacteria</taxon>
        <taxon>Pseudomonadati</taxon>
        <taxon>Bacteroidota</taxon>
        <taxon>Cytophagia</taxon>
        <taxon>Cytophagales</taxon>
        <taxon>Reichenbachiellaceae</taxon>
        <taxon>Marinoscillum</taxon>
    </lineage>
</organism>
<proteinExistence type="predicted"/>
<accession>A0ABW7N7F6</accession>
<dbReference type="Proteomes" id="UP001610063">
    <property type="component" value="Unassembled WGS sequence"/>
</dbReference>
<gene>
    <name evidence="1" type="ORF">ACHKAR_08115</name>
</gene>
<dbReference type="EMBL" id="JBIPKE010000015">
    <property type="protein sequence ID" value="MFH6983397.1"/>
    <property type="molecule type" value="Genomic_DNA"/>
</dbReference>
<evidence type="ECO:0000313" key="1">
    <source>
        <dbReference type="EMBL" id="MFH6983397.1"/>
    </source>
</evidence>
<comment type="caution">
    <text evidence="1">The sequence shown here is derived from an EMBL/GenBank/DDBJ whole genome shotgun (WGS) entry which is preliminary data.</text>
</comment>
<dbReference type="RefSeq" id="WP_159579751.1">
    <property type="nucleotide sequence ID" value="NZ_JBIPKE010000015.1"/>
</dbReference>
<keyword evidence="2" id="KW-1185">Reference proteome</keyword>
<evidence type="ECO:0008006" key="3">
    <source>
        <dbReference type="Google" id="ProtNLM"/>
    </source>
</evidence>
<protein>
    <recommendedName>
        <fullName evidence="3">DUF3775 domain-containing protein</fullName>
    </recommendedName>
</protein>
<reference evidence="1 2" key="1">
    <citation type="journal article" date="2013" name="Int. J. Syst. Evol. Microbiol.">
        <title>Marinoscillum luteum sp. nov., isolated from marine sediment.</title>
        <authorList>
            <person name="Cha I.T."/>
            <person name="Park S.J."/>
            <person name="Kim S.J."/>
            <person name="Kim J.G."/>
            <person name="Jung M.Y."/>
            <person name="Shin K.S."/>
            <person name="Kwon K.K."/>
            <person name="Yang S.H."/>
            <person name="Seo Y.S."/>
            <person name="Rhee S.K."/>
        </authorList>
    </citation>
    <scope>NUCLEOTIDE SEQUENCE [LARGE SCALE GENOMIC DNA]</scope>
    <source>
        <strain evidence="1 2">KCTC 23939</strain>
    </source>
</reference>
<name>A0ABW7N7F6_9BACT</name>